<protein>
    <submittedName>
        <fullName evidence="8">Starch-binding associating with outer membrane</fullName>
    </submittedName>
</protein>
<dbReference type="Gene3D" id="1.25.40.390">
    <property type="match status" value="1"/>
</dbReference>
<comment type="subcellular location">
    <subcellularLocation>
        <location evidence="1">Cell outer membrane</location>
    </subcellularLocation>
</comment>
<dbReference type="OrthoDB" id="1031584at2"/>
<feature type="domain" description="RagB/SusD" evidence="7">
    <location>
        <begin position="294"/>
        <end position="603"/>
    </location>
</feature>
<dbReference type="GO" id="GO:0009279">
    <property type="term" value="C:cell outer membrane"/>
    <property type="evidence" value="ECO:0007669"/>
    <property type="project" value="UniProtKB-SubCell"/>
</dbReference>
<evidence type="ECO:0000256" key="3">
    <source>
        <dbReference type="ARBA" id="ARBA00022729"/>
    </source>
</evidence>
<dbReference type="SUPFAM" id="SSF48452">
    <property type="entry name" value="TPR-like"/>
    <property type="match status" value="1"/>
</dbReference>
<dbReference type="InterPro" id="IPR041662">
    <property type="entry name" value="SusD-like_2"/>
</dbReference>
<comment type="similarity">
    <text evidence="2">Belongs to the SusD family.</text>
</comment>
<dbReference type="Proteomes" id="UP000184164">
    <property type="component" value="Unassembled WGS sequence"/>
</dbReference>
<keyword evidence="3 6" id="KW-0732">Signal</keyword>
<evidence type="ECO:0000259" key="7">
    <source>
        <dbReference type="Pfam" id="PF07980"/>
    </source>
</evidence>
<dbReference type="AlphaFoldDB" id="A0A1M5FA38"/>
<evidence type="ECO:0000256" key="1">
    <source>
        <dbReference type="ARBA" id="ARBA00004442"/>
    </source>
</evidence>
<keyword evidence="9" id="KW-1185">Reference proteome</keyword>
<dbReference type="RefSeq" id="WP_073003255.1">
    <property type="nucleotide sequence ID" value="NZ_FQUM01000011.1"/>
</dbReference>
<dbReference type="PROSITE" id="PS51257">
    <property type="entry name" value="PROKAR_LIPOPROTEIN"/>
    <property type="match status" value="1"/>
</dbReference>
<dbReference type="Pfam" id="PF07980">
    <property type="entry name" value="SusD_RagB"/>
    <property type="match status" value="1"/>
</dbReference>
<dbReference type="InterPro" id="IPR011990">
    <property type="entry name" value="TPR-like_helical_dom_sf"/>
</dbReference>
<evidence type="ECO:0000256" key="4">
    <source>
        <dbReference type="ARBA" id="ARBA00023136"/>
    </source>
</evidence>
<keyword evidence="5" id="KW-0998">Cell outer membrane</keyword>
<gene>
    <name evidence="8" type="ORF">SAMN05444274_11182</name>
</gene>
<name>A0A1M5FA38_9BACT</name>
<feature type="chain" id="PRO_5012070192" evidence="6">
    <location>
        <begin position="23"/>
        <end position="612"/>
    </location>
</feature>
<dbReference type="Pfam" id="PF12771">
    <property type="entry name" value="SusD-like_2"/>
    <property type="match status" value="1"/>
</dbReference>
<accession>A0A1M5FA38</accession>
<keyword evidence="4" id="KW-0472">Membrane</keyword>
<evidence type="ECO:0000313" key="9">
    <source>
        <dbReference type="Proteomes" id="UP000184164"/>
    </source>
</evidence>
<organism evidence="8 9">
    <name type="scientific">Mariniphaga anaerophila</name>
    <dbReference type="NCBI Taxonomy" id="1484053"/>
    <lineage>
        <taxon>Bacteria</taxon>
        <taxon>Pseudomonadati</taxon>
        <taxon>Bacteroidota</taxon>
        <taxon>Bacteroidia</taxon>
        <taxon>Marinilabiliales</taxon>
        <taxon>Prolixibacteraceae</taxon>
        <taxon>Mariniphaga</taxon>
    </lineage>
</organism>
<reference evidence="8 9" key="1">
    <citation type="submission" date="2016-11" db="EMBL/GenBank/DDBJ databases">
        <authorList>
            <person name="Jaros S."/>
            <person name="Januszkiewicz K."/>
            <person name="Wedrychowicz H."/>
        </authorList>
    </citation>
    <scope>NUCLEOTIDE SEQUENCE [LARGE SCALE GENOMIC DNA]</scope>
    <source>
        <strain evidence="8 9">DSM 26910</strain>
    </source>
</reference>
<dbReference type="STRING" id="1484053.SAMN05444274_11182"/>
<evidence type="ECO:0000256" key="2">
    <source>
        <dbReference type="ARBA" id="ARBA00006275"/>
    </source>
</evidence>
<feature type="signal peptide" evidence="6">
    <location>
        <begin position="1"/>
        <end position="22"/>
    </location>
</feature>
<evidence type="ECO:0000256" key="5">
    <source>
        <dbReference type="ARBA" id="ARBA00023237"/>
    </source>
</evidence>
<evidence type="ECO:0000313" key="8">
    <source>
        <dbReference type="EMBL" id="SHF88339.1"/>
    </source>
</evidence>
<sequence length="612" mass="69630">MKKIFYSLFIVFLLVTSCDLYEAPKSSVGKDAVFSSEAGLETYSYSFYNMLPTGSGLNQIEIDLVDFGAINNLPDFLSKNAYSEEISSGWNWNDLRNVNYFIENCADESVEETVRNNYLGIARLFRAYFYYNMVTAFGDVPWIDKPLDVDDVELYAARDSRELVMEKVYEDLEFACNNITVTTDATGSMVTKWVAYAFASRVCLFEGTFRRYHNLSLSTSAETWLQRAVTISEYLMNNSGKKLYIAEGVENSYRALFTNDSPITDEVLMAVCSSAELGVYHNANWKWTSPTFGNRFSMIRPYINTYLQLNGTPYTSKTGWETETFYEECQNRDYRLPQTIRTPGYAREGEATAPDFAGYVRTGYQPLKFCLDETVYDNASLNTNALPLFRYAEVLLNYAEAKAELETLTDADWAKTIGALRARAGITGGLSTKPTTIDSYFQSIYFPDISDPVLLEIRRERAIELCLEGFRFNDLRRWKCGSLLLMNWDGMYIPELNIPIDLDHDGTYDVIFYTSDEELENAKALTGDWNTASANCATVYVEEGSGSSSQLQLVKKAENAEGFYLTWDYPNNYKRVWGEKQYLYPIPYNVMVKNPNITQNTGWGDGATNDGN</sequence>
<dbReference type="EMBL" id="FQUM01000011">
    <property type="protein sequence ID" value="SHF88339.1"/>
    <property type="molecule type" value="Genomic_DNA"/>
</dbReference>
<dbReference type="InterPro" id="IPR012944">
    <property type="entry name" value="SusD_RagB_dom"/>
</dbReference>
<evidence type="ECO:0000256" key="6">
    <source>
        <dbReference type="SAM" id="SignalP"/>
    </source>
</evidence>
<proteinExistence type="inferred from homology"/>